<feature type="domain" description="AMP-binding enzyme C-terminal" evidence="2">
    <location>
        <begin position="450"/>
        <end position="524"/>
    </location>
</feature>
<dbReference type="PANTHER" id="PTHR24096">
    <property type="entry name" value="LONG-CHAIN-FATTY-ACID--COA LIGASE"/>
    <property type="match status" value="1"/>
</dbReference>
<dbReference type="EMBL" id="CAKLPX010000001">
    <property type="protein sequence ID" value="CAH0990673.1"/>
    <property type="molecule type" value="Genomic_DNA"/>
</dbReference>
<sequence>MSTEYAKQQLAKTNPEGHSSLIPLFEQSCRLNAEKPVYACMGQSISFADLGHMSRQFAAFLVNGLGLQKGDRIAIQLPNLIQYPVVAWGALRAGLIVVNTNPLYTEYELLHQLKDSGARALIMLSDNQAVMEKVVPQTAIEFVVSTNVFDMLEQQPCIESEILKPVSLPEALCRGEDLTLPAVDIDMDDLALLQYTGGTTGVAKGSMLSHGNLFAAMHQSVTAMPPEPDKLEVMLAPMPLYHIYGFTTNIVLFAVQGGLSVLIPDPRDINSFVQTMKQYSFTAMAGVNTLYTALMMHPDFDEVDFSHLQYSIAGGAAMVKSVAERWQQRTGSDIYEGWGLSETASMGTLNTKTYRQLGTAGKPLIGMEIKVVDKEGNDLGKGQEGELLIRGAQVMQGYWQRPEATAESIDKDGWFRTGDVGVIEEDDFVRIVDRLKDMILVSGFNVYPNEIEDAVCRHPDVVECAVVGVPDEKSGEAVKLFLTTLNKTLAEDDIKGFCREQLTAYKVPRYVEFLDELPKSAVGKILRRELKA</sequence>
<protein>
    <submittedName>
        <fullName evidence="3">Long-chain-fatty-acid--CoA ligase</fullName>
        <ecNumber evidence="3">6.2.1.3</ecNumber>
    </submittedName>
</protein>
<dbReference type="InterPro" id="IPR020845">
    <property type="entry name" value="AMP-binding_CS"/>
</dbReference>
<evidence type="ECO:0000313" key="4">
    <source>
        <dbReference type="Proteomes" id="UP000838100"/>
    </source>
</evidence>
<dbReference type="InterPro" id="IPR025110">
    <property type="entry name" value="AMP-bd_C"/>
</dbReference>
<name>A0ABN8EEB0_9GAMM</name>
<keyword evidence="4" id="KW-1185">Reference proteome</keyword>
<gene>
    <name evidence="3" type="primary">fadD_2</name>
    <name evidence="3" type="ORF">SIN8267_00767</name>
</gene>
<organism evidence="3 4">
    <name type="scientific">Sinobacterium norvegicum</name>
    <dbReference type="NCBI Taxonomy" id="1641715"/>
    <lineage>
        <taxon>Bacteria</taxon>
        <taxon>Pseudomonadati</taxon>
        <taxon>Pseudomonadota</taxon>
        <taxon>Gammaproteobacteria</taxon>
        <taxon>Cellvibrionales</taxon>
        <taxon>Spongiibacteraceae</taxon>
        <taxon>Sinobacterium</taxon>
    </lineage>
</organism>
<dbReference type="Gene3D" id="3.30.300.30">
    <property type="match status" value="1"/>
</dbReference>
<dbReference type="RefSeq" id="WP_237443352.1">
    <property type="nucleotide sequence ID" value="NZ_CAKLPX010000001.1"/>
</dbReference>
<dbReference type="InterPro" id="IPR042099">
    <property type="entry name" value="ANL_N_sf"/>
</dbReference>
<reference evidence="3" key="1">
    <citation type="submission" date="2021-12" db="EMBL/GenBank/DDBJ databases">
        <authorList>
            <person name="Rodrigo-Torres L."/>
            <person name="Arahal R. D."/>
            <person name="Lucena T."/>
        </authorList>
    </citation>
    <scope>NUCLEOTIDE SEQUENCE</scope>
    <source>
        <strain evidence="3">CECT 8267</strain>
    </source>
</reference>
<dbReference type="EC" id="6.2.1.3" evidence="3"/>
<dbReference type="GO" id="GO:0004467">
    <property type="term" value="F:long-chain fatty acid-CoA ligase activity"/>
    <property type="evidence" value="ECO:0007669"/>
    <property type="project" value="UniProtKB-EC"/>
</dbReference>
<dbReference type="Pfam" id="PF00501">
    <property type="entry name" value="AMP-binding"/>
    <property type="match status" value="1"/>
</dbReference>
<feature type="domain" description="AMP-dependent synthetase/ligase" evidence="1">
    <location>
        <begin position="25"/>
        <end position="399"/>
    </location>
</feature>
<accession>A0ABN8EEB0</accession>
<dbReference type="PROSITE" id="PS00455">
    <property type="entry name" value="AMP_BINDING"/>
    <property type="match status" value="1"/>
</dbReference>
<dbReference type="Proteomes" id="UP000838100">
    <property type="component" value="Unassembled WGS sequence"/>
</dbReference>
<dbReference type="InterPro" id="IPR045851">
    <property type="entry name" value="AMP-bd_C_sf"/>
</dbReference>
<dbReference type="Pfam" id="PF13193">
    <property type="entry name" value="AMP-binding_C"/>
    <property type="match status" value="1"/>
</dbReference>
<evidence type="ECO:0000313" key="3">
    <source>
        <dbReference type="EMBL" id="CAH0990673.1"/>
    </source>
</evidence>
<dbReference type="InterPro" id="IPR000873">
    <property type="entry name" value="AMP-dep_synth/lig_dom"/>
</dbReference>
<evidence type="ECO:0000259" key="1">
    <source>
        <dbReference type="Pfam" id="PF00501"/>
    </source>
</evidence>
<proteinExistence type="predicted"/>
<dbReference type="CDD" id="cd05936">
    <property type="entry name" value="FC-FACS_FadD_like"/>
    <property type="match status" value="1"/>
</dbReference>
<comment type="caution">
    <text evidence="3">The sequence shown here is derived from an EMBL/GenBank/DDBJ whole genome shotgun (WGS) entry which is preliminary data.</text>
</comment>
<keyword evidence="3" id="KW-0436">Ligase</keyword>
<dbReference type="SUPFAM" id="SSF56801">
    <property type="entry name" value="Acetyl-CoA synthetase-like"/>
    <property type="match status" value="1"/>
</dbReference>
<evidence type="ECO:0000259" key="2">
    <source>
        <dbReference type="Pfam" id="PF13193"/>
    </source>
</evidence>
<dbReference type="Gene3D" id="3.40.50.12780">
    <property type="entry name" value="N-terminal domain of ligase-like"/>
    <property type="match status" value="1"/>
</dbReference>